<reference evidence="3" key="2">
    <citation type="submission" date="2023-04" db="EMBL/GenBank/DDBJ databases">
        <title>Paracnuella aquatica gen. nov., sp. nov., a member of the family Chitinophagaceae isolated from a hot spring.</title>
        <authorList>
            <person name="Wang C."/>
        </authorList>
    </citation>
    <scope>NUCLEOTIDE SEQUENCE</scope>
    <source>
        <strain evidence="3">LB-8</strain>
    </source>
</reference>
<keyword evidence="1" id="KW-0378">Hydrolase</keyword>
<dbReference type="Pfam" id="PF03061">
    <property type="entry name" value="4HBT"/>
    <property type="match status" value="1"/>
</dbReference>
<dbReference type="InterPro" id="IPR006683">
    <property type="entry name" value="Thioestr_dom"/>
</dbReference>
<gene>
    <name evidence="3" type="ORF">OCK74_26030</name>
</gene>
<dbReference type="Gene3D" id="3.10.129.10">
    <property type="entry name" value="Hotdog Thioesterase"/>
    <property type="match status" value="1"/>
</dbReference>
<dbReference type="InterPro" id="IPR029069">
    <property type="entry name" value="HotDog_dom_sf"/>
</dbReference>
<organism evidence="3 4">
    <name type="scientific">Paraflavisolibacter caeni</name>
    <dbReference type="NCBI Taxonomy" id="2982496"/>
    <lineage>
        <taxon>Bacteria</taxon>
        <taxon>Pseudomonadati</taxon>
        <taxon>Bacteroidota</taxon>
        <taxon>Chitinophagia</taxon>
        <taxon>Chitinophagales</taxon>
        <taxon>Chitinophagaceae</taxon>
        <taxon>Paraflavisolibacter</taxon>
    </lineage>
</organism>
<dbReference type="InterPro" id="IPR003736">
    <property type="entry name" value="PAAI_dom"/>
</dbReference>
<dbReference type="AlphaFoldDB" id="A0A9X3B9X2"/>
<dbReference type="PANTHER" id="PTHR42856:SF1">
    <property type="entry name" value="ACYL-COENZYME A THIOESTERASE PAAI"/>
    <property type="match status" value="1"/>
</dbReference>
<accession>A0A9X3B9X2</accession>
<dbReference type="SUPFAM" id="SSF54637">
    <property type="entry name" value="Thioesterase/thiol ester dehydrase-isomerase"/>
    <property type="match status" value="1"/>
</dbReference>
<dbReference type="Proteomes" id="UP001155483">
    <property type="component" value="Unassembled WGS sequence"/>
</dbReference>
<keyword evidence="4" id="KW-1185">Reference proteome</keyword>
<dbReference type="InterPro" id="IPR052723">
    <property type="entry name" value="Acyl-CoA_thioesterase_PaaI"/>
</dbReference>
<dbReference type="EMBL" id="JAOTIF010000038">
    <property type="protein sequence ID" value="MCU7552605.1"/>
    <property type="molecule type" value="Genomic_DNA"/>
</dbReference>
<evidence type="ECO:0000313" key="4">
    <source>
        <dbReference type="Proteomes" id="UP001155483"/>
    </source>
</evidence>
<evidence type="ECO:0000313" key="3">
    <source>
        <dbReference type="EMBL" id="MCU7552605.1"/>
    </source>
</evidence>
<sequence length="144" mass="15951">MPNDIVNQMMQQDLFSQWLGIDILDAEAGYCRLKMLVRQEMCNGFGIAHGGIAYALADSALAFASNAHGRKAVSIETSISHIKSIMVGDLLMATAVEKHISGRLAIYEVRITKHDETLAALFKGTVFRKDEEWPQPPPNHLKTI</sequence>
<proteinExistence type="predicted"/>
<reference evidence="3" key="1">
    <citation type="submission" date="2022-09" db="EMBL/GenBank/DDBJ databases">
        <authorList>
            <person name="Yuan C."/>
            <person name="Ke Z."/>
        </authorList>
    </citation>
    <scope>NUCLEOTIDE SEQUENCE</scope>
    <source>
        <strain evidence="3">LB-8</strain>
    </source>
</reference>
<dbReference type="PANTHER" id="PTHR42856">
    <property type="entry name" value="ACYL-COENZYME A THIOESTERASE PAAI"/>
    <property type="match status" value="1"/>
</dbReference>
<dbReference type="GO" id="GO:0016289">
    <property type="term" value="F:acyl-CoA hydrolase activity"/>
    <property type="evidence" value="ECO:0007669"/>
    <property type="project" value="UniProtKB-ARBA"/>
</dbReference>
<evidence type="ECO:0000256" key="1">
    <source>
        <dbReference type="ARBA" id="ARBA00022801"/>
    </source>
</evidence>
<evidence type="ECO:0000259" key="2">
    <source>
        <dbReference type="Pfam" id="PF03061"/>
    </source>
</evidence>
<dbReference type="RefSeq" id="WP_279300042.1">
    <property type="nucleotide sequence ID" value="NZ_JAOTIF010000038.1"/>
</dbReference>
<feature type="domain" description="Thioesterase" evidence="2">
    <location>
        <begin position="45"/>
        <end position="119"/>
    </location>
</feature>
<dbReference type="NCBIfam" id="TIGR00369">
    <property type="entry name" value="unchar_dom_1"/>
    <property type="match status" value="1"/>
</dbReference>
<dbReference type="CDD" id="cd03443">
    <property type="entry name" value="PaaI_thioesterase"/>
    <property type="match status" value="1"/>
</dbReference>
<name>A0A9X3B9X2_9BACT</name>
<protein>
    <submittedName>
        <fullName evidence="3">Hotdog fold thioesterase</fullName>
    </submittedName>
</protein>
<comment type="caution">
    <text evidence="3">The sequence shown here is derived from an EMBL/GenBank/DDBJ whole genome shotgun (WGS) entry which is preliminary data.</text>
</comment>